<evidence type="ECO:0000256" key="2">
    <source>
        <dbReference type="ARBA" id="ARBA00022679"/>
    </source>
</evidence>
<reference evidence="3 4" key="1">
    <citation type="submission" date="2015-03" db="EMBL/GenBank/DDBJ databases">
        <authorList>
            <person name="Urmite Genomes"/>
        </authorList>
    </citation>
    <scope>NUCLEOTIDE SEQUENCE [LARGE SCALE GENOMIC DNA]</scope>
    <source>
        <strain evidence="3 4">CSUR P1491</strain>
    </source>
</reference>
<evidence type="ECO:0000256" key="1">
    <source>
        <dbReference type="ARBA" id="ARBA00022603"/>
    </source>
</evidence>
<protein>
    <submittedName>
        <fullName evidence="3">O-methyltransferase involved in polyketide biosynthesis</fullName>
    </submittedName>
</protein>
<dbReference type="InterPro" id="IPR016874">
    <property type="entry name" value="TcmP-like"/>
</dbReference>
<sequence length="284" mass="32004">MSGKAEALQGVSATSLWMLRCRAAEAERADGIIDDPWAVRLWKAVDYDYRRFGRPIQAYALRARMYDDQTVAYLRRHSGASIVALAEGLQTSFWRLDRTGLISESRWYSVDLPPIIELRQQLLPSDERITALKQSALDRSWMDHVDHSRGVFITAEGLFMYLQRDEVVGLLADCAARFPGGAMMFDSIPPWLSRRSKKGLRLSRDYTLPPMPFGISADDAVAVSRRIAGVAAARDVAFVSGRGLVKILAHPGLDRIRLYRRSRPSFTLLDFTAASWLTIGQFHQ</sequence>
<dbReference type="AlphaFoldDB" id="A0A0E3WBS1"/>
<dbReference type="PANTHER" id="PTHR43619:SF2">
    <property type="entry name" value="S-ADENOSYL-L-METHIONINE-DEPENDENT METHYLTRANSFERASES SUPERFAMILY PROTEIN"/>
    <property type="match status" value="1"/>
</dbReference>
<dbReference type="SUPFAM" id="SSF53335">
    <property type="entry name" value="S-adenosyl-L-methionine-dependent methyltransferases"/>
    <property type="match status" value="1"/>
</dbReference>
<dbReference type="InterPro" id="IPR029063">
    <property type="entry name" value="SAM-dependent_MTases_sf"/>
</dbReference>
<keyword evidence="1 3" id="KW-0489">Methyltransferase</keyword>
<dbReference type="PIRSF" id="PIRSF028177">
    <property type="entry name" value="Polyketide_synth_Omtfrase_TcmP"/>
    <property type="match status" value="1"/>
</dbReference>
<dbReference type="InterPro" id="IPR007213">
    <property type="entry name" value="Ppm1/Ppm2/Tcmp"/>
</dbReference>
<evidence type="ECO:0000313" key="4">
    <source>
        <dbReference type="Proteomes" id="UP000199251"/>
    </source>
</evidence>
<keyword evidence="2 3" id="KW-0808">Transferase</keyword>
<dbReference type="Proteomes" id="UP000199251">
    <property type="component" value="Unassembled WGS sequence"/>
</dbReference>
<dbReference type="STRING" id="141349.BN1232_01658"/>
<dbReference type="Pfam" id="PF04072">
    <property type="entry name" value="LCM"/>
    <property type="match status" value="1"/>
</dbReference>
<proteinExistence type="predicted"/>
<gene>
    <name evidence="3" type="ORF">BN1232_01658</name>
</gene>
<dbReference type="PANTHER" id="PTHR43619">
    <property type="entry name" value="S-ADENOSYL-L-METHIONINE-DEPENDENT METHYLTRANSFERASE YKTD-RELATED"/>
    <property type="match status" value="1"/>
</dbReference>
<dbReference type="OrthoDB" id="9800233at2"/>
<organism evidence="3 4">
    <name type="scientific">Mycobacterium lentiflavum</name>
    <dbReference type="NCBI Taxonomy" id="141349"/>
    <lineage>
        <taxon>Bacteria</taxon>
        <taxon>Bacillati</taxon>
        <taxon>Actinomycetota</taxon>
        <taxon>Actinomycetes</taxon>
        <taxon>Mycobacteriales</taxon>
        <taxon>Mycobacteriaceae</taxon>
        <taxon>Mycobacterium</taxon>
        <taxon>Mycobacterium simiae complex</taxon>
    </lineage>
</organism>
<dbReference type="RefSeq" id="WP_090600923.1">
    <property type="nucleotide sequence ID" value="NZ_CTEE01000001.1"/>
</dbReference>
<dbReference type="GO" id="GO:0008168">
    <property type="term" value="F:methyltransferase activity"/>
    <property type="evidence" value="ECO:0007669"/>
    <property type="project" value="UniProtKB-KW"/>
</dbReference>
<accession>A0A0E3WBS1</accession>
<dbReference type="Gene3D" id="3.40.50.150">
    <property type="entry name" value="Vaccinia Virus protein VP39"/>
    <property type="match status" value="1"/>
</dbReference>
<dbReference type="GO" id="GO:0032259">
    <property type="term" value="P:methylation"/>
    <property type="evidence" value="ECO:0007669"/>
    <property type="project" value="UniProtKB-KW"/>
</dbReference>
<evidence type="ECO:0000313" key="3">
    <source>
        <dbReference type="EMBL" id="CQD09125.1"/>
    </source>
</evidence>
<dbReference type="EMBL" id="CTEE01000001">
    <property type="protein sequence ID" value="CQD09125.1"/>
    <property type="molecule type" value="Genomic_DNA"/>
</dbReference>
<name>A0A0E3WBS1_MYCLN</name>